<feature type="compositionally biased region" description="Polar residues" evidence="1">
    <location>
        <begin position="684"/>
        <end position="694"/>
    </location>
</feature>
<organism evidence="3 4">
    <name type="scientific">Coccidioides posadasii RMSCC 3488</name>
    <dbReference type="NCBI Taxonomy" id="454284"/>
    <lineage>
        <taxon>Eukaryota</taxon>
        <taxon>Fungi</taxon>
        <taxon>Dikarya</taxon>
        <taxon>Ascomycota</taxon>
        <taxon>Pezizomycotina</taxon>
        <taxon>Eurotiomycetes</taxon>
        <taxon>Eurotiomycetidae</taxon>
        <taxon>Onygenales</taxon>
        <taxon>Onygenaceae</taxon>
        <taxon>Coccidioides</taxon>
    </lineage>
</organism>
<feature type="domain" description="Ell binding protein Ebp1 C-terminal" evidence="2">
    <location>
        <begin position="593"/>
        <end position="677"/>
    </location>
</feature>
<feature type="region of interest" description="Disordered" evidence="1">
    <location>
        <begin position="1"/>
        <end position="22"/>
    </location>
</feature>
<dbReference type="VEuPathDB" id="FungiDB:CPAG_00320"/>
<gene>
    <name evidence="3" type="ORF">CPAG_00320</name>
</gene>
<feature type="region of interest" description="Disordered" evidence="1">
    <location>
        <begin position="152"/>
        <end position="556"/>
    </location>
</feature>
<feature type="compositionally biased region" description="Basic and acidic residues" evidence="1">
    <location>
        <begin position="511"/>
        <end position="520"/>
    </location>
</feature>
<dbReference type="OrthoDB" id="284473at2759"/>
<feature type="compositionally biased region" description="Basic residues" evidence="1">
    <location>
        <begin position="385"/>
        <end position="396"/>
    </location>
</feature>
<dbReference type="InterPro" id="IPR049403">
    <property type="entry name" value="Ebp1_C"/>
</dbReference>
<evidence type="ECO:0000256" key="1">
    <source>
        <dbReference type="SAM" id="MobiDB-lite"/>
    </source>
</evidence>
<feature type="compositionally biased region" description="Polar residues" evidence="1">
    <location>
        <begin position="9"/>
        <end position="20"/>
    </location>
</feature>
<protein>
    <recommendedName>
        <fullName evidence="2">Ell binding protein Ebp1 C-terminal domain-containing protein</fullName>
    </recommendedName>
</protein>
<dbReference type="Proteomes" id="UP000054567">
    <property type="component" value="Unassembled WGS sequence"/>
</dbReference>
<reference evidence="4" key="2">
    <citation type="journal article" date="2009" name="Genome Res.">
        <title>Comparative genomic analyses of the human fungal pathogens Coccidioides and their relatives.</title>
        <authorList>
            <person name="Sharpton T.J."/>
            <person name="Stajich J.E."/>
            <person name="Rounsley S.D."/>
            <person name="Gardner M.J."/>
            <person name="Wortman J.R."/>
            <person name="Jordar V.S."/>
            <person name="Maiti R."/>
            <person name="Kodira C.D."/>
            <person name="Neafsey D.E."/>
            <person name="Zeng Q."/>
            <person name="Hung C.-Y."/>
            <person name="McMahan C."/>
            <person name="Muszewska A."/>
            <person name="Grynberg M."/>
            <person name="Mandel M.A."/>
            <person name="Kellner E.M."/>
            <person name="Barker B.M."/>
            <person name="Galgiani J.N."/>
            <person name="Orbach M.J."/>
            <person name="Kirkland T.N."/>
            <person name="Cole G.T."/>
            <person name="Henn M.R."/>
            <person name="Birren B.W."/>
            <person name="Taylor J.W."/>
        </authorList>
    </citation>
    <scope>NUCLEOTIDE SEQUENCE [LARGE SCALE GENOMIC DNA]</scope>
    <source>
        <strain evidence="4">RMSCC 3488</strain>
    </source>
</reference>
<feature type="compositionally biased region" description="Polar residues" evidence="1">
    <location>
        <begin position="471"/>
        <end position="491"/>
    </location>
</feature>
<feature type="compositionally biased region" description="Polar residues" evidence="1">
    <location>
        <begin position="360"/>
        <end position="373"/>
    </location>
</feature>
<dbReference type="AlphaFoldDB" id="A0A0J6HYB4"/>
<feature type="compositionally biased region" description="Basic and acidic residues" evidence="1">
    <location>
        <begin position="190"/>
        <end position="223"/>
    </location>
</feature>
<evidence type="ECO:0000313" key="4">
    <source>
        <dbReference type="Proteomes" id="UP000054567"/>
    </source>
</evidence>
<feature type="compositionally biased region" description="Low complexity" evidence="1">
    <location>
        <begin position="521"/>
        <end position="530"/>
    </location>
</feature>
<dbReference type="EMBL" id="DS268109">
    <property type="protein sequence ID" value="KMM63967.1"/>
    <property type="molecule type" value="Genomic_DNA"/>
</dbReference>
<name>A0A0J6HYB4_COCPO</name>
<sequence length="834" mass="91757">MPLDHDTSLPASNKTISKSAPSKKRSHSEYLLDINSRFKRLTEDVFPHHPYLLTVPTEKPFRLGSRTVTNWAVGKGCLFAPEEEQLQYMTFLSRQAEDTLLVAVGGWSDGNGNIIEEDEPRIHAVKMRNNPSQNSQQKKKISFKDYKKALETSVPPTPALGSSNKTEPSPLKQDVPSNRRGQCPKASTSTKEDVAPKRRPESPSSKPVDESSPPHRKNPRSEKDSEEDSDKPLIQLKKPPAVPELLSPTLPPDTTGPSIPPLLSPTLPPELEEEISLSEESKKAPPSAARKSFPKPTGSHSDAIKSKSIERNRPREDSFSSTKGDTKLKTPNTSFAAKPGVKSSPIPAPLTNRPIKKVTVTAQGSVVPSSSAGRSAPATPAKPRLVVRLKYGRQNRKRIEALLKITRRKAPAEKRPAKPQEDVLDQKEIKPPSTLKAPEKQRESSLGSKRPPPIDDIPSEGPARKKPKATAPTSSEPKGTPNSKTSGQQPKAQFPTPKKEVKPGTKGTSMRRTESTDSEAKASIAKAAGALDERPTSKASPALSTDNQSTQSHDAEWRAWRDEWQKYKDLGRELKHASDPLADQGKSGGSQSRDAKLSAATAIEAVLCFSLAFIADDKSKSLSRQTRQSSNWHSLIPYWQAVAHRTAAYPHLHGLCLLLGAIIYEAVHTLDLDRLASIALPGEPSNSHNSNQKNKAVAPTPGSDDADISSQPSTLAQDSKVIRELIDLRNRLPQSHRESNRLWLEGCRLLPDVILAREYPMTWQRRSRNFAERGREVLKVGKYSGDFFLPMPRSGGMAPGTGTTGVIEGIRFATVFMREWCEKEDVRWINKLKL</sequence>
<feature type="compositionally biased region" description="Polar residues" evidence="1">
    <location>
        <begin position="175"/>
        <end position="189"/>
    </location>
</feature>
<feature type="compositionally biased region" description="Polar residues" evidence="1">
    <location>
        <begin position="537"/>
        <end position="552"/>
    </location>
</feature>
<feature type="compositionally biased region" description="Basic and acidic residues" evidence="1">
    <location>
        <begin position="410"/>
        <end position="430"/>
    </location>
</feature>
<feature type="region of interest" description="Disordered" evidence="1">
    <location>
        <begin position="682"/>
        <end position="715"/>
    </location>
</feature>
<evidence type="ECO:0000259" key="2">
    <source>
        <dbReference type="Pfam" id="PF21204"/>
    </source>
</evidence>
<proteinExistence type="predicted"/>
<accession>A0A0J6HYB4</accession>
<feature type="compositionally biased region" description="Pro residues" evidence="1">
    <location>
        <begin position="258"/>
        <end position="268"/>
    </location>
</feature>
<evidence type="ECO:0000313" key="3">
    <source>
        <dbReference type="EMBL" id="KMM63967.1"/>
    </source>
</evidence>
<reference evidence="4" key="3">
    <citation type="journal article" date="2010" name="Genome Res.">
        <title>Population genomic sequencing of Coccidioides fungi reveals recent hybridization and transposon control.</title>
        <authorList>
            <person name="Neafsey D.E."/>
            <person name="Barker B.M."/>
            <person name="Sharpton T.J."/>
            <person name="Stajich J.E."/>
            <person name="Park D.J."/>
            <person name="Whiston E."/>
            <person name="Hung C.-Y."/>
            <person name="McMahan C."/>
            <person name="White J."/>
            <person name="Sykes S."/>
            <person name="Heiman D."/>
            <person name="Young S."/>
            <person name="Zeng Q."/>
            <person name="Abouelleil A."/>
            <person name="Aftuck L."/>
            <person name="Bessette D."/>
            <person name="Brown A."/>
            <person name="FitzGerald M."/>
            <person name="Lui A."/>
            <person name="Macdonald J.P."/>
            <person name="Priest M."/>
            <person name="Orbach M.J."/>
            <person name="Galgiani J.N."/>
            <person name="Kirkland T.N."/>
            <person name="Cole G.T."/>
            <person name="Birren B.W."/>
            <person name="Henn M.R."/>
            <person name="Taylor J.W."/>
            <person name="Rounsley S.D."/>
        </authorList>
    </citation>
    <scope>NUCLEOTIDE SEQUENCE [LARGE SCALE GENOMIC DNA]</scope>
    <source>
        <strain evidence="4">RMSCC 3488</strain>
    </source>
</reference>
<feature type="compositionally biased region" description="Basic and acidic residues" evidence="1">
    <location>
        <begin position="302"/>
        <end position="328"/>
    </location>
</feature>
<dbReference type="Pfam" id="PF21204">
    <property type="entry name" value="Ebp1_C"/>
    <property type="match status" value="1"/>
</dbReference>
<reference evidence="3 4" key="1">
    <citation type="submission" date="2007-06" db="EMBL/GenBank/DDBJ databases">
        <title>The Genome Sequence of Coccidioides posadasii RMSCC_3488.</title>
        <authorList>
            <consortium name="Coccidioides Genome Resources Consortium"/>
            <consortium name="The Broad Institute Genome Sequencing Platform"/>
            <person name="Henn M.R."/>
            <person name="Sykes S."/>
            <person name="Young S."/>
            <person name="Jaffe D."/>
            <person name="Berlin A."/>
            <person name="Alvarez P."/>
            <person name="Butler J."/>
            <person name="Gnerre S."/>
            <person name="Grabherr M."/>
            <person name="Mauceli E."/>
            <person name="Brockman W."/>
            <person name="Kodira C."/>
            <person name="Alvarado L."/>
            <person name="Zeng Q."/>
            <person name="Crawford M."/>
            <person name="Antoine C."/>
            <person name="Devon K."/>
            <person name="Galgiani J."/>
            <person name="Orsborn K."/>
            <person name="Lewis M.L."/>
            <person name="Nusbaum C."/>
            <person name="Galagan J."/>
            <person name="Birren B."/>
        </authorList>
    </citation>
    <scope>NUCLEOTIDE SEQUENCE [LARGE SCALE GENOMIC DNA]</scope>
    <source>
        <strain evidence="3 4">RMSCC 3488</strain>
    </source>
</reference>